<organism evidence="2">
    <name type="scientific">Setaria italica</name>
    <name type="common">Foxtail millet</name>
    <name type="synonym">Panicum italicum</name>
    <dbReference type="NCBI Taxonomy" id="4555"/>
    <lineage>
        <taxon>Eukaryota</taxon>
        <taxon>Viridiplantae</taxon>
        <taxon>Streptophyta</taxon>
        <taxon>Embryophyta</taxon>
        <taxon>Tracheophyta</taxon>
        <taxon>Spermatophyta</taxon>
        <taxon>Magnoliopsida</taxon>
        <taxon>Liliopsida</taxon>
        <taxon>Poales</taxon>
        <taxon>Poaceae</taxon>
        <taxon>PACMAD clade</taxon>
        <taxon>Panicoideae</taxon>
        <taxon>Panicodae</taxon>
        <taxon>Paniceae</taxon>
        <taxon>Cenchrinae</taxon>
        <taxon>Setaria</taxon>
    </lineage>
</organism>
<feature type="transmembrane region" description="Helical" evidence="1">
    <location>
        <begin position="133"/>
        <end position="151"/>
    </location>
</feature>
<evidence type="ECO:0000256" key="1">
    <source>
        <dbReference type="SAM" id="Phobius"/>
    </source>
</evidence>
<evidence type="ECO:0008006" key="3">
    <source>
        <dbReference type="Google" id="ProtNLM"/>
    </source>
</evidence>
<dbReference type="STRING" id="4555.A0A368QJ44"/>
<gene>
    <name evidence="2" type="ORF">SETIT_3G263900v2</name>
</gene>
<evidence type="ECO:0000313" key="2">
    <source>
        <dbReference type="EMBL" id="RCV17979.1"/>
    </source>
</evidence>
<name>A0A368QJ44_SETIT</name>
<reference evidence="2" key="1">
    <citation type="journal article" date="2012" name="Nat. Biotechnol.">
        <title>Reference genome sequence of the model plant Setaria.</title>
        <authorList>
            <person name="Bennetzen J.L."/>
            <person name="Schmutz J."/>
            <person name="Wang H."/>
            <person name="Percifield R."/>
            <person name="Hawkins J."/>
            <person name="Pontaroli A.C."/>
            <person name="Estep M."/>
            <person name="Feng L."/>
            <person name="Vaughn J.N."/>
            <person name="Grimwood J."/>
            <person name="Jenkins J."/>
            <person name="Barry K."/>
            <person name="Lindquist E."/>
            <person name="Hellsten U."/>
            <person name="Deshpande S."/>
            <person name="Wang X."/>
            <person name="Wu X."/>
            <person name="Mitros T."/>
            <person name="Triplett J."/>
            <person name="Yang X."/>
            <person name="Ye C.Y."/>
            <person name="Mauro-Herrera M."/>
            <person name="Wang L."/>
            <person name="Li P."/>
            <person name="Sharma M."/>
            <person name="Sharma R."/>
            <person name="Ronald P.C."/>
            <person name="Panaud O."/>
            <person name="Kellogg E.A."/>
            <person name="Brutnell T.P."/>
            <person name="Doust A.N."/>
            <person name="Tuskan G.A."/>
            <person name="Rokhsar D."/>
            <person name="Devos K.M."/>
        </authorList>
    </citation>
    <scope>NUCLEOTIDE SEQUENCE [LARGE SCALE GENOMIC DNA]</scope>
    <source>
        <strain evidence="2">Yugu1</strain>
    </source>
</reference>
<keyword evidence="1" id="KW-0472">Membrane</keyword>
<keyword evidence="1" id="KW-0812">Transmembrane</keyword>
<dbReference type="OrthoDB" id="685326at2759"/>
<dbReference type="PANTHER" id="PTHR34835:SF82">
    <property type="entry name" value="OS01G0826651 PROTEIN"/>
    <property type="match status" value="1"/>
</dbReference>
<dbReference type="AlphaFoldDB" id="A0A368QJ44"/>
<accession>A0A368QJ44</accession>
<reference evidence="2" key="2">
    <citation type="submission" date="2015-07" db="EMBL/GenBank/DDBJ databases">
        <authorList>
            <person name="Noorani M."/>
        </authorList>
    </citation>
    <scope>NUCLEOTIDE SEQUENCE</scope>
    <source>
        <strain evidence="2">Yugu1</strain>
    </source>
</reference>
<protein>
    <recommendedName>
        <fullName evidence="3">Aminotransferase-like plant mobile domain-containing protein</fullName>
    </recommendedName>
</protein>
<keyword evidence="1" id="KW-1133">Transmembrane helix</keyword>
<dbReference type="PANTHER" id="PTHR34835">
    <property type="entry name" value="OS07G0283600 PROTEIN-RELATED"/>
    <property type="match status" value="1"/>
</dbReference>
<sequence>MQSFSSNLKLGEFRSLIKNLTNEQKALIKSCGFGNILEFDYSEAPRFVSFWLAKRFDVNTRSVNLQNGSTFTITPSTVHQILGIPLGGRRIPTRSTKAVKDVIGSDTGTSSIAPTMDQLFISLVNGELGGDKFVLIFVLIALSFFLCPTSYGSASSHYYSGIASVEDIPKYDRSSFVLD</sequence>
<dbReference type="EMBL" id="CM003530">
    <property type="protein sequence ID" value="RCV17979.1"/>
    <property type="molecule type" value="Genomic_DNA"/>
</dbReference>
<proteinExistence type="predicted"/>